<feature type="transmembrane region" description="Helical" evidence="1">
    <location>
        <begin position="118"/>
        <end position="137"/>
    </location>
</feature>
<keyword evidence="1" id="KW-1133">Transmembrane helix</keyword>
<reference evidence="2" key="2">
    <citation type="submission" date="2020-11" db="EMBL/GenBank/DDBJ databases">
        <authorList>
            <person name="Cecchin M."/>
            <person name="Marcolungo L."/>
            <person name="Rossato M."/>
            <person name="Girolomoni L."/>
            <person name="Cosentino E."/>
            <person name="Cuine S."/>
            <person name="Li-Beisson Y."/>
            <person name="Delledonne M."/>
            <person name="Ballottari M."/>
        </authorList>
    </citation>
    <scope>NUCLEOTIDE SEQUENCE</scope>
    <source>
        <strain evidence="2">211/11P</strain>
        <tissue evidence="2">Whole cell</tissue>
    </source>
</reference>
<comment type="caution">
    <text evidence="2">The sequence shown here is derived from an EMBL/GenBank/DDBJ whole genome shotgun (WGS) entry which is preliminary data.</text>
</comment>
<organism evidence="2 3">
    <name type="scientific">Chlorella vulgaris</name>
    <name type="common">Green alga</name>
    <dbReference type="NCBI Taxonomy" id="3077"/>
    <lineage>
        <taxon>Eukaryota</taxon>
        <taxon>Viridiplantae</taxon>
        <taxon>Chlorophyta</taxon>
        <taxon>core chlorophytes</taxon>
        <taxon>Trebouxiophyceae</taxon>
        <taxon>Chlorellales</taxon>
        <taxon>Chlorellaceae</taxon>
        <taxon>Chlorella clade</taxon>
        <taxon>Chlorella</taxon>
    </lineage>
</organism>
<dbReference type="AlphaFoldDB" id="A0A9D4TNJ9"/>
<protein>
    <submittedName>
        <fullName evidence="2">Uncharacterized protein</fullName>
    </submittedName>
</protein>
<keyword evidence="1" id="KW-0812">Transmembrane</keyword>
<sequence length="140" mass="15199">MTLAFTPNRPSGRAATALSSRNHAAALSSAGANLSGGLRFLPRRLARHESPLVARVASRGNGPHTVSEPRPKRKLRWEDFKPGDFAMSLPVFVLVPISLFICLAHVEPSQYPLICGLHAWYFTIGIIVGVSSADSRLGRR</sequence>
<keyword evidence="1" id="KW-0472">Membrane</keyword>
<gene>
    <name evidence="2" type="ORF">D9Q98_004924</name>
</gene>
<reference evidence="2" key="1">
    <citation type="journal article" date="2019" name="Plant J.">
        <title>Chlorella vulgaris genome assembly and annotation reveals the molecular basis for metabolic acclimation to high light conditions.</title>
        <authorList>
            <person name="Cecchin M."/>
            <person name="Marcolungo L."/>
            <person name="Rossato M."/>
            <person name="Girolomoni L."/>
            <person name="Cosentino E."/>
            <person name="Cuine S."/>
            <person name="Li-Beisson Y."/>
            <person name="Delledonne M."/>
            <person name="Ballottari M."/>
        </authorList>
    </citation>
    <scope>NUCLEOTIDE SEQUENCE</scope>
    <source>
        <strain evidence="2">211/11P</strain>
    </source>
</reference>
<evidence type="ECO:0000256" key="1">
    <source>
        <dbReference type="SAM" id="Phobius"/>
    </source>
</evidence>
<evidence type="ECO:0000313" key="3">
    <source>
        <dbReference type="Proteomes" id="UP001055712"/>
    </source>
</evidence>
<name>A0A9D4TNJ9_CHLVU</name>
<dbReference type="Proteomes" id="UP001055712">
    <property type="component" value="Unassembled WGS sequence"/>
</dbReference>
<accession>A0A9D4TNJ9</accession>
<proteinExistence type="predicted"/>
<dbReference type="EMBL" id="SIDB01000007">
    <property type="protein sequence ID" value="KAI3430329.1"/>
    <property type="molecule type" value="Genomic_DNA"/>
</dbReference>
<feature type="transmembrane region" description="Helical" evidence="1">
    <location>
        <begin position="85"/>
        <end position="106"/>
    </location>
</feature>
<keyword evidence="3" id="KW-1185">Reference proteome</keyword>
<evidence type="ECO:0000313" key="2">
    <source>
        <dbReference type="EMBL" id="KAI3430329.1"/>
    </source>
</evidence>